<evidence type="ECO:0000256" key="3">
    <source>
        <dbReference type="ARBA" id="ARBA00022801"/>
    </source>
</evidence>
<keyword evidence="3" id="KW-0378">Hydrolase</keyword>
<evidence type="ECO:0000256" key="4">
    <source>
        <dbReference type="ARBA" id="ARBA00022824"/>
    </source>
</evidence>
<sequence length="703" mass="80110">MSARRKSSANIQPNKTQRNPLNNFNIKNETLRNEAKGTKPTCEAASVKDVLVMAVLHLCKKTIFFDVRLKVALYLAALFVVSLIGDFIPFPKSYFARSDNLFNVYFVKLGWFWTLLFSSPFLYFTNLTLCCGNFQRFLKHHVPRLLIATIFWYCWTSIFNVIENAYGRCNMRGYETKRGCLKAGHFWSGFDISGHVFILIYSSLVLIEEARPIVGWDNIKEHLRVEDHNRKTQDSSSSLNPLRNLNEDEITSLKFLYSKYTPIIKLLFVAITILQLLWDIMLVCTMLYYHRMVEKVAGGIIAICTWYFTYRAWYPSKSILPDAAGKGPFIYQQKAVQPSSVARRNSLLTNKTAKPSTSSELPKFMEINRSFKVKNIIMGALEQLVEMGFPKEKVEKAISIIGDNTEQAMEWLLAHSNDEEPISVPASETVSAVTPIETDTSVEIKNDESSSGEGSSSISAEAKSIKCEDCSRLFKTPLEVEFHATKSGHTNFSESIEEKKPLTEEEKKAQLKLIEEKIAKKRADREEKEKQESLDRERMRIKSGKDLTEVRRKMEEDEMKKIVEERKRDKAEEKAARDRVKAQIEADKAARRAKSGQPVIEKPTQSQVQPQAVVSPPKDYKQTRIQIRLPNGTTIAETFDKNEQLAAVRLFAQLKQGDEVGLMSFGMMTTFPRKVFGADDYEQTLEQLGLVPSATIIITRVVS</sequence>
<feature type="compositionally biased region" description="Low complexity" evidence="8">
    <location>
        <begin position="449"/>
        <end position="461"/>
    </location>
</feature>
<dbReference type="GO" id="GO:0005789">
    <property type="term" value="C:endoplasmic reticulum membrane"/>
    <property type="evidence" value="ECO:0007669"/>
    <property type="project" value="UniProtKB-SubCell"/>
</dbReference>
<evidence type="ECO:0000313" key="13">
    <source>
        <dbReference type="Proteomes" id="UP000183832"/>
    </source>
</evidence>
<dbReference type="PROSITE" id="PS00028">
    <property type="entry name" value="ZINC_FINGER_C2H2_1"/>
    <property type="match status" value="1"/>
</dbReference>
<dbReference type="Pfam" id="PF10261">
    <property type="entry name" value="FIT"/>
    <property type="match status" value="1"/>
</dbReference>
<feature type="region of interest" description="Disordered" evidence="8">
    <location>
        <begin position="438"/>
        <end position="461"/>
    </location>
</feature>
<dbReference type="CDD" id="cd14302">
    <property type="entry name" value="UBA_UBXN1"/>
    <property type="match status" value="1"/>
</dbReference>
<dbReference type="InterPro" id="IPR009060">
    <property type="entry name" value="UBA-like_sf"/>
</dbReference>
<feature type="domain" description="UBX" evidence="11">
    <location>
        <begin position="618"/>
        <end position="698"/>
    </location>
</feature>
<feature type="transmembrane region" description="Helical" evidence="9">
    <location>
        <begin position="110"/>
        <end position="130"/>
    </location>
</feature>
<name>A0A1J1I0V9_9DIPT</name>
<organism evidence="12 13">
    <name type="scientific">Clunio marinus</name>
    <dbReference type="NCBI Taxonomy" id="568069"/>
    <lineage>
        <taxon>Eukaryota</taxon>
        <taxon>Metazoa</taxon>
        <taxon>Ecdysozoa</taxon>
        <taxon>Arthropoda</taxon>
        <taxon>Hexapoda</taxon>
        <taxon>Insecta</taxon>
        <taxon>Pterygota</taxon>
        <taxon>Neoptera</taxon>
        <taxon>Endopterygota</taxon>
        <taxon>Diptera</taxon>
        <taxon>Nematocera</taxon>
        <taxon>Chironomoidea</taxon>
        <taxon>Chironomidae</taxon>
        <taxon>Clunio</taxon>
    </lineage>
</organism>
<keyword evidence="2 9" id="KW-0812">Transmembrane</keyword>
<reference evidence="12 13" key="1">
    <citation type="submission" date="2015-04" db="EMBL/GenBank/DDBJ databases">
        <authorList>
            <person name="Syromyatnikov M.Y."/>
            <person name="Popov V.N."/>
        </authorList>
    </citation>
    <scope>NUCLEOTIDE SEQUENCE [LARGE SCALE GENOMIC DNA]</scope>
</reference>
<dbReference type="GO" id="GO:0008654">
    <property type="term" value="P:phospholipid biosynthetic process"/>
    <property type="evidence" value="ECO:0007669"/>
    <property type="project" value="TreeGrafter"/>
</dbReference>
<evidence type="ECO:0000256" key="7">
    <source>
        <dbReference type="ARBA" id="ARBA00023136"/>
    </source>
</evidence>
<proteinExistence type="inferred from homology"/>
<dbReference type="EMBL" id="CVRI01000037">
    <property type="protein sequence ID" value="CRK93402.1"/>
    <property type="molecule type" value="Genomic_DNA"/>
</dbReference>
<dbReference type="PROSITE" id="PS50033">
    <property type="entry name" value="UBX"/>
    <property type="match status" value="1"/>
</dbReference>
<keyword evidence="7 9" id="KW-0472">Membrane</keyword>
<accession>A0A1J1I0V9</accession>
<dbReference type="GO" id="GO:0019915">
    <property type="term" value="P:lipid storage"/>
    <property type="evidence" value="ECO:0007669"/>
    <property type="project" value="InterPro"/>
</dbReference>
<comment type="subcellular location">
    <subcellularLocation>
        <location evidence="1">Endoplasmic reticulum membrane</location>
        <topology evidence="1">Multi-pass membrane protein</topology>
    </subcellularLocation>
</comment>
<dbReference type="GO" id="GO:0034389">
    <property type="term" value="P:lipid droplet organization"/>
    <property type="evidence" value="ECO:0007669"/>
    <property type="project" value="InterPro"/>
</dbReference>
<keyword evidence="6" id="KW-0443">Lipid metabolism</keyword>
<evidence type="ECO:0000256" key="1">
    <source>
        <dbReference type="ARBA" id="ARBA00004477"/>
    </source>
</evidence>
<feature type="transmembrane region" description="Helical" evidence="9">
    <location>
        <begin position="263"/>
        <end position="289"/>
    </location>
</feature>
<dbReference type="Pfam" id="PF00789">
    <property type="entry name" value="UBX"/>
    <property type="match status" value="1"/>
</dbReference>
<dbReference type="AlphaFoldDB" id="A0A1J1I0V9"/>
<dbReference type="STRING" id="568069.A0A1J1I0V9"/>
<feature type="domain" description="UBA" evidence="10">
    <location>
        <begin position="366"/>
        <end position="415"/>
    </location>
</feature>
<evidence type="ECO:0000256" key="6">
    <source>
        <dbReference type="ARBA" id="ARBA00023098"/>
    </source>
</evidence>
<feature type="region of interest" description="Disordered" evidence="8">
    <location>
        <begin position="574"/>
        <end position="619"/>
    </location>
</feature>
<dbReference type="Proteomes" id="UP000183832">
    <property type="component" value="Unassembled WGS sequence"/>
</dbReference>
<protein>
    <submittedName>
        <fullName evidence="12">CLUMA_CG006938, isoform A</fullName>
    </submittedName>
</protein>
<feature type="region of interest" description="Disordered" evidence="8">
    <location>
        <begin position="522"/>
        <end position="545"/>
    </location>
</feature>
<feature type="region of interest" description="Disordered" evidence="8">
    <location>
        <begin position="1"/>
        <end position="22"/>
    </location>
</feature>
<evidence type="ECO:0000256" key="2">
    <source>
        <dbReference type="ARBA" id="ARBA00022692"/>
    </source>
</evidence>
<dbReference type="SMART" id="SM00166">
    <property type="entry name" value="UBX"/>
    <property type="match status" value="1"/>
</dbReference>
<dbReference type="GO" id="GO:0010945">
    <property type="term" value="F:coenzyme A diphosphatase activity"/>
    <property type="evidence" value="ECO:0007669"/>
    <property type="project" value="InterPro"/>
</dbReference>
<feature type="compositionally biased region" description="Low complexity" evidence="8">
    <location>
        <begin position="603"/>
        <end position="617"/>
    </location>
</feature>
<feature type="transmembrane region" description="Helical" evidence="9">
    <location>
        <begin position="71"/>
        <end position="90"/>
    </location>
</feature>
<evidence type="ECO:0000256" key="9">
    <source>
        <dbReference type="SAM" id="Phobius"/>
    </source>
</evidence>
<dbReference type="OrthoDB" id="5579088at2759"/>
<evidence type="ECO:0000259" key="11">
    <source>
        <dbReference type="PROSITE" id="PS50033"/>
    </source>
</evidence>
<keyword evidence="5 9" id="KW-1133">Transmembrane helix</keyword>
<dbReference type="Pfam" id="PF22562">
    <property type="entry name" value="UBA_7"/>
    <property type="match status" value="1"/>
</dbReference>
<feature type="compositionally biased region" description="Basic and acidic residues" evidence="8">
    <location>
        <begin position="574"/>
        <end position="590"/>
    </location>
</feature>
<dbReference type="InterPro" id="IPR001012">
    <property type="entry name" value="UBX_dom"/>
</dbReference>
<dbReference type="PROSITE" id="PS50030">
    <property type="entry name" value="UBA"/>
    <property type="match status" value="1"/>
</dbReference>
<gene>
    <name evidence="12" type="ORF">CLUMA_CG006938</name>
</gene>
<feature type="transmembrane region" description="Helical" evidence="9">
    <location>
        <begin position="296"/>
        <end position="314"/>
    </location>
</feature>
<dbReference type="InterPro" id="IPR019388">
    <property type="entry name" value="FIT"/>
</dbReference>
<dbReference type="InterPro" id="IPR015940">
    <property type="entry name" value="UBA"/>
</dbReference>
<feature type="transmembrane region" description="Helical" evidence="9">
    <location>
        <begin position="142"/>
        <end position="162"/>
    </location>
</feature>
<evidence type="ECO:0000259" key="10">
    <source>
        <dbReference type="PROSITE" id="PS50030"/>
    </source>
</evidence>
<evidence type="ECO:0000313" key="12">
    <source>
        <dbReference type="EMBL" id="CRK93402.1"/>
    </source>
</evidence>
<dbReference type="InterPro" id="IPR046401">
    <property type="entry name" value="FITM1/2"/>
</dbReference>
<evidence type="ECO:0000256" key="8">
    <source>
        <dbReference type="SAM" id="MobiDB-lite"/>
    </source>
</evidence>
<feature type="compositionally biased region" description="Polar residues" evidence="8">
    <location>
        <begin position="8"/>
        <end position="22"/>
    </location>
</feature>
<dbReference type="HAMAP" id="MF_03230">
    <property type="entry name" value="FITM2"/>
    <property type="match status" value="1"/>
</dbReference>
<dbReference type="SUPFAM" id="SSF46934">
    <property type="entry name" value="UBA-like"/>
    <property type="match status" value="1"/>
</dbReference>
<dbReference type="InterPro" id="IPR013087">
    <property type="entry name" value="Znf_C2H2_type"/>
</dbReference>
<keyword evidence="4" id="KW-0256">Endoplasmic reticulum</keyword>
<dbReference type="PANTHER" id="PTHR23129">
    <property type="entry name" value="ACYL-COENZYME A DIPHOSPHATASE FITM2"/>
    <property type="match status" value="1"/>
</dbReference>
<dbReference type="Gene3D" id="1.10.8.10">
    <property type="entry name" value="DNA helicase RuvA subunit, C-terminal domain"/>
    <property type="match status" value="1"/>
</dbReference>
<dbReference type="PANTHER" id="PTHR23129:SF0">
    <property type="entry name" value="ACYL-COENZYME A DIPHOSPHATASE FITM2"/>
    <property type="match status" value="1"/>
</dbReference>
<keyword evidence="13" id="KW-1185">Reference proteome</keyword>
<dbReference type="Gene3D" id="3.10.20.90">
    <property type="entry name" value="Phosphatidylinositol 3-kinase Catalytic Subunit, Chain A, domain 1"/>
    <property type="match status" value="1"/>
</dbReference>
<dbReference type="SUPFAM" id="SSF54236">
    <property type="entry name" value="Ubiquitin-like"/>
    <property type="match status" value="1"/>
</dbReference>
<evidence type="ECO:0000256" key="5">
    <source>
        <dbReference type="ARBA" id="ARBA00022989"/>
    </source>
</evidence>
<dbReference type="InterPro" id="IPR041923">
    <property type="entry name" value="UBA_UBXN1"/>
</dbReference>
<dbReference type="InterPro" id="IPR029071">
    <property type="entry name" value="Ubiquitin-like_domsf"/>
</dbReference>